<accession>A0A016RUZ2</accession>
<dbReference type="AlphaFoldDB" id="A0A016RUZ2"/>
<evidence type="ECO:0000313" key="2">
    <source>
        <dbReference type="EMBL" id="EYB82200.1"/>
    </source>
</evidence>
<organism evidence="2 3">
    <name type="scientific">Ancylostoma ceylanicum</name>
    <dbReference type="NCBI Taxonomy" id="53326"/>
    <lineage>
        <taxon>Eukaryota</taxon>
        <taxon>Metazoa</taxon>
        <taxon>Ecdysozoa</taxon>
        <taxon>Nematoda</taxon>
        <taxon>Chromadorea</taxon>
        <taxon>Rhabditida</taxon>
        <taxon>Rhabditina</taxon>
        <taxon>Rhabditomorpha</taxon>
        <taxon>Strongyloidea</taxon>
        <taxon>Ancylostomatidae</taxon>
        <taxon>Ancylostomatinae</taxon>
        <taxon>Ancylostoma</taxon>
    </lineage>
</organism>
<evidence type="ECO:0000313" key="3">
    <source>
        <dbReference type="Proteomes" id="UP000024635"/>
    </source>
</evidence>
<protein>
    <submittedName>
        <fullName evidence="2">Uncharacterized protein</fullName>
    </submittedName>
</protein>
<gene>
    <name evidence="2" type="primary">Acey_s0364.g3547</name>
    <name evidence="2" type="ORF">Y032_0364g3547</name>
</gene>
<reference evidence="3" key="1">
    <citation type="journal article" date="2015" name="Nat. Genet.">
        <title>The genome and transcriptome of the zoonotic hookworm Ancylostoma ceylanicum identify infection-specific gene families.</title>
        <authorList>
            <person name="Schwarz E.M."/>
            <person name="Hu Y."/>
            <person name="Antoshechkin I."/>
            <person name="Miller M.M."/>
            <person name="Sternberg P.W."/>
            <person name="Aroian R.V."/>
        </authorList>
    </citation>
    <scope>NUCLEOTIDE SEQUENCE</scope>
    <source>
        <strain evidence="3">HY135</strain>
    </source>
</reference>
<feature type="compositionally biased region" description="Polar residues" evidence="1">
    <location>
        <begin position="1"/>
        <end position="15"/>
    </location>
</feature>
<proteinExistence type="predicted"/>
<dbReference type="OrthoDB" id="10519881at2759"/>
<sequence length="69" mass="7371">MITAGASVSSNGSQETGRDHWDNHRHDGPTRLQSISDNEVWRTGCKPPGIVLYGGVVVPAEKTASREGP</sequence>
<name>A0A016RUZ2_9BILA</name>
<evidence type="ECO:0000256" key="1">
    <source>
        <dbReference type="SAM" id="MobiDB-lite"/>
    </source>
</evidence>
<feature type="region of interest" description="Disordered" evidence="1">
    <location>
        <begin position="1"/>
        <end position="41"/>
    </location>
</feature>
<dbReference type="EMBL" id="JARK01001700">
    <property type="protein sequence ID" value="EYB82200.1"/>
    <property type="molecule type" value="Genomic_DNA"/>
</dbReference>
<comment type="caution">
    <text evidence="2">The sequence shown here is derived from an EMBL/GenBank/DDBJ whole genome shotgun (WGS) entry which is preliminary data.</text>
</comment>
<keyword evidence="3" id="KW-1185">Reference proteome</keyword>
<dbReference type="Proteomes" id="UP000024635">
    <property type="component" value="Unassembled WGS sequence"/>
</dbReference>
<feature type="compositionally biased region" description="Basic and acidic residues" evidence="1">
    <location>
        <begin position="16"/>
        <end position="29"/>
    </location>
</feature>